<dbReference type="PROSITE" id="PS00216">
    <property type="entry name" value="SUGAR_TRANSPORT_1"/>
    <property type="match status" value="1"/>
</dbReference>
<comment type="caution">
    <text evidence="9">The sequence shown here is derived from an EMBL/GenBank/DDBJ whole genome shotgun (WGS) entry which is preliminary data.</text>
</comment>
<organism evidence="9 10">
    <name type="scientific">Labrys monachus</name>
    <dbReference type="NCBI Taxonomy" id="217067"/>
    <lineage>
        <taxon>Bacteria</taxon>
        <taxon>Pseudomonadati</taxon>
        <taxon>Pseudomonadota</taxon>
        <taxon>Alphaproteobacteria</taxon>
        <taxon>Hyphomicrobiales</taxon>
        <taxon>Xanthobacteraceae</taxon>
        <taxon>Labrys</taxon>
    </lineage>
</organism>
<dbReference type="InterPro" id="IPR036259">
    <property type="entry name" value="MFS_trans_sf"/>
</dbReference>
<keyword evidence="5 7" id="KW-1133">Transmembrane helix</keyword>
<proteinExistence type="predicted"/>
<dbReference type="Pfam" id="PF07690">
    <property type="entry name" value="MFS_1"/>
    <property type="match status" value="1"/>
</dbReference>
<dbReference type="PANTHER" id="PTHR43045">
    <property type="entry name" value="SHIKIMATE TRANSPORTER"/>
    <property type="match status" value="1"/>
</dbReference>
<evidence type="ECO:0000313" key="10">
    <source>
        <dbReference type="Proteomes" id="UP001237448"/>
    </source>
</evidence>
<gene>
    <name evidence="9" type="ORF">J3R73_005131</name>
</gene>
<protein>
    <submittedName>
        <fullName evidence="9">MFS family permease</fullName>
    </submittedName>
</protein>
<dbReference type="SUPFAM" id="SSF103473">
    <property type="entry name" value="MFS general substrate transporter"/>
    <property type="match status" value="1"/>
</dbReference>
<feature type="transmembrane region" description="Helical" evidence="7">
    <location>
        <begin position="324"/>
        <end position="341"/>
    </location>
</feature>
<feature type="transmembrane region" description="Helical" evidence="7">
    <location>
        <begin position="259"/>
        <end position="287"/>
    </location>
</feature>
<name>A0ABU0FMH7_9HYPH</name>
<dbReference type="Proteomes" id="UP001237448">
    <property type="component" value="Unassembled WGS sequence"/>
</dbReference>
<evidence type="ECO:0000256" key="4">
    <source>
        <dbReference type="ARBA" id="ARBA00022692"/>
    </source>
</evidence>
<accession>A0ABU0FMH7</accession>
<reference evidence="9 10" key="1">
    <citation type="submission" date="2023-07" db="EMBL/GenBank/DDBJ databases">
        <title>Genomic Encyclopedia of Type Strains, Phase IV (KMG-IV): sequencing the most valuable type-strain genomes for metagenomic binning, comparative biology and taxonomic classification.</title>
        <authorList>
            <person name="Goeker M."/>
        </authorList>
    </citation>
    <scope>NUCLEOTIDE SEQUENCE [LARGE SCALE GENOMIC DNA]</scope>
    <source>
        <strain evidence="9 10">DSM 5896</strain>
    </source>
</reference>
<evidence type="ECO:0000256" key="1">
    <source>
        <dbReference type="ARBA" id="ARBA00004651"/>
    </source>
</evidence>
<dbReference type="InterPro" id="IPR011701">
    <property type="entry name" value="MFS"/>
</dbReference>
<feature type="transmembrane region" description="Helical" evidence="7">
    <location>
        <begin position="207"/>
        <end position="226"/>
    </location>
</feature>
<feature type="transmembrane region" description="Helical" evidence="7">
    <location>
        <begin position="47"/>
        <end position="66"/>
    </location>
</feature>
<dbReference type="EMBL" id="JAUSVK010000001">
    <property type="protein sequence ID" value="MDQ0395339.1"/>
    <property type="molecule type" value="Genomic_DNA"/>
</dbReference>
<dbReference type="Gene3D" id="1.20.1250.20">
    <property type="entry name" value="MFS general substrate transporter like domains"/>
    <property type="match status" value="2"/>
</dbReference>
<sequence>MSASTATPTSHSLEADAKRLNAHGGSVRPQEIAIGVIIGRTSEFFDFFVYAIASVVVFPKLVFPYVDALTGTLYSFAIFALAFIARPVGSVIFMAVDRAHGRGVKLTIALFLLGTTTVAIAFLPGYEEIGVVSALLLAVFRIGQGIALGGTWDGLASLLALNVPEERRGWYAMIPQLGAPLGLIVASALFAYFILSLSAADFLEWGWRYPFFVAFAINVVALFARLRLVMTPEFTRLYESRDLEPSPVIDTVRTEGRTIVVGAFAPLASFALFHMVTVFPLSWVFLFTQEDPARFLVIEIISAVFGLLAIIASGPIADRVGRRTLLGVSAAAIAAFSGFAPQLLNGGEIGETVFMVVGFILLGVSFGQSSGAVASNFSNTYRYTGSALTSDLAWLFGAGFAPFVALFLSSRFGLISSGGYLLSGALCTLLALFLVNRRLDIQAR</sequence>
<evidence type="ECO:0000256" key="3">
    <source>
        <dbReference type="ARBA" id="ARBA00022475"/>
    </source>
</evidence>
<feature type="transmembrane region" description="Helical" evidence="7">
    <location>
        <begin position="170"/>
        <end position="195"/>
    </location>
</feature>
<feature type="transmembrane region" description="Helical" evidence="7">
    <location>
        <begin position="414"/>
        <end position="435"/>
    </location>
</feature>
<feature type="transmembrane region" description="Helical" evidence="7">
    <location>
        <begin position="103"/>
        <end position="123"/>
    </location>
</feature>
<keyword evidence="2" id="KW-0813">Transport</keyword>
<comment type="subcellular location">
    <subcellularLocation>
        <location evidence="1">Cell membrane</location>
        <topology evidence="1">Multi-pass membrane protein</topology>
    </subcellularLocation>
</comment>
<feature type="transmembrane region" description="Helical" evidence="7">
    <location>
        <begin position="353"/>
        <end position="375"/>
    </location>
</feature>
<dbReference type="PANTHER" id="PTHR43045:SF2">
    <property type="entry name" value="INNER MEMBRANE METABOLITE TRANSPORT PROTEIN YHJE"/>
    <property type="match status" value="1"/>
</dbReference>
<evidence type="ECO:0000256" key="7">
    <source>
        <dbReference type="SAM" id="Phobius"/>
    </source>
</evidence>
<feature type="transmembrane region" description="Helical" evidence="7">
    <location>
        <begin position="293"/>
        <end position="312"/>
    </location>
</feature>
<dbReference type="PROSITE" id="PS50850">
    <property type="entry name" value="MFS"/>
    <property type="match status" value="1"/>
</dbReference>
<evidence type="ECO:0000259" key="8">
    <source>
        <dbReference type="PROSITE" id="PS50850"/>
    </source>
</evidence>
<feature type="transmembrane region" description="Helical" evidence="7">
    <location>
        <begin position="72"/>
        <end position="96"/>
    </location>
</feature>
<keyword evidence="4 7" id="KW-0812">Transmembrane</keyword>
<evidence type="ECO:0000256" key="5">
    <source>
        <dbReference type="ARBA" id="ARBA00022989"/>
    </source>
</evidence>
<evidence type="ECO:0000313" key="9">
    <source>
        <dbReference type="EMBL" id="MDQ0395339.1"/>
    </source>
</evidence>
<feature type="transmembrane region" description="Helical" evidence="7">
    <location>
        <begin position="387"/>
        <end position="408"/>
    </location>
</feature>
<keyword evidence="6 7" id="KW-0472">Membrane</keyword>
<evidence type="ECO:0000256" key="6">
    <source>
        <dbReference type="ARBA" id="ARBA00023136"/>
    </source>
</evidence>
<dbReference type="RefSeq" id="WP_307433941.1">
    <property type="nucleotide sequence ID" value="NZ_JAUSVK010000001.1"/>
</dbReference>
<dbReference type="InterPro" id="IPR020846">
    <property type="entry name" value="MFS_dom"/>
</dbReference>
<dbReference type="InterPro" id="IPR005829">
    <property type="entry name" value="Sugar_transporter_CS"/>
</dbReference>
<evidence type="ECO:0000256" key="2">
    <source>
        <dbReference type="ARBA" id="ARBA00022448"/>
    </source>
</evidence>
<keyword evidence="10" id="KW-1185">Reference proteome</keyword>
<feature type="domain" description="Major facilitator superfamily (MFS) profile" evidence="8">
    <location>
        <begin position="32"/>
        <end position="442"/>
    </location>
</feature>
<keyword evidence="3" id="KW-1003">Cell membrane</keyword>